<name>A0A3B1CGM3_9ZZZZ</name>
<accession>A0A3B1CGM3</accession>
<gene>
    <name evidence="2" type="ORF">MNBD_NITROSPINAE04-1221</name>
</gene>
<dbReference type="Gene3D" id="3.50.50.100">
    <property type="match status" value="1"/>
</dbReference>
<dbReference type="SUPFAM" id="SSF51905">
    <property type="entry name" value="FAD/NAD(P)-binding domain"/>
    <property type="match status" value="2"/>
</dbReference>
<dbReference type="InterPro" id="IPR036188">
    <property type="entry name" value="FAD/NAD-bd_sf"/>
</dbReference>
<dbReference type="GO" id="GO:0016491">
    <property type="term" value="F:oxidoreductase activity"/>
    <property type="evidence" value="ECO:0007669"/>
    <property type="project" value="InterPro"/>
</dbReference>
<dbReference type="PANTHER" id="PTHR43755:SF1">
    <property type="entry name" value="FAD-DEPENDENT PYRIDINE NUCLEOTIDE-DISULPHIDE OXIDOREDUCTASE"/>
    <property type="match status" value="1"/>
</dbReference>
<sequence>MGKKILVLGSSFGGYHCALNLRKLLGKEHTIQVVSSDDTFTFVPSLPWVVMGWREPSAIQFPVAKSLRRKGIEFVCDTIVKAEPDKNKVTGKAGEYNYDYLVVATGSELDFPAVPGLGPEGGYSGSIFNVQQALQSKTALERALDKGAGSIVVGNAQGASCLGPVYEIAMMIDTHLRKKKIRNKFSLVLFTNEPYLGHFGVGGFGKVTRMLEDDFADRDIEWKVSSKLAQVTPDEVELSDGSKYRNDFSLIVPAFYGSHAYMGIDGFSNPRGFVTADDHLANSKYQNVYAVGVSLALPPPFKTDVPVGVPKTGQMTEAMAKVAAHNISADIKGGQKKRGKDFDVICIADAGDSAIYLYASPLLPPRNKLIHKKSKKAHYMKLAFEKYYMASLRYGLPNLDFGW</sequence>
<reference evidence="2" key="1">
    <citation type="submission" date="2018-06" db="EMBL/GenBank/DDBJ databases">
        <authorList>
            <person name="Zhirakovskaya E."/>
        </authorList>
    </citation>
    <scope>NUCLEOTIDE SEQUENCE</scope>
</reference>
<organism evidence="2">
    <name type="scientific">hydrothermal vent metagenome</name>
    <dbReference type="NCBI Taxonomy" id="652676"/>
    <lineage>
        <taxon>unclassified sequences</taxon>
        <taxon>metagenomes</taxon>
        <taxon>ecological metagenomes</taxon>
    </lineage>
</organism>
<protein>
    <submittedName>
        <fullName evidence="2">Sulfide:quinone oxidoreductase, Type I</fullName>
    </submittedName>
</protein>
<evidence type="ECO:0000259" key="1">
    <source>
        <dbReference type="Pfam" id="PF07992"/>
    </source>
</evidence>
<dbReference type="EMBL" id="UOGA01000313">
    <property type="protein sequence ID" value="VAX25721.1"/>
    <property type="molecule type" value="Genomic_DNA"/>
</dbReference>
<feature type="domain" description="FAD/NAD(P)-binding" evidence="1">
    <location>
        <begin position="4"/>
        <end position="292"/>
    </location>
</feature>
<evidence type="ECO:0000313" key="2">
    <source>
        <dbReference type="EMBL" id="VAX25721.1"/>
    </source>
</evidence>
<dbReference type="PANTHER" id="PTHR43755">
    <property type="match status" value="1"/>
</dbReference>
<dbReference type="InterPro" id="IPR052541">
    <property type="entry name" value="SQRD"/>
</dbReference>
<dbReference type="AlphaFoldDB" id="A0A3B1CGM3"/>
<proteinExistence type="predicted"/>
<dbReference type="InterPro" id="IPR023753">
    <property type="entry name" value="FAD/NAD-binding_dom"/>
</dbReference>
<dbReference type="Pfam" id="PF07992">
    <property type="entry name" value="Pyr_redox_2"/>
    <property type="match status" value="1"/>
</dbReference>